<comment type="caution">
    <text evidence="2">The sequence shown here is derived from an EMBL/GenBank/DDBJ whole genome shotgun (WGS) entry which is preliminary data.</text>
</comment>
<protein>
    <recommendedName>
        <fullName evidence="4">DUF3311 domain-containing protein</fullName>
    </recommendedName>
</protein>
<keyword evidence="3" id="KW-1185">Reference proteome</keyword>
<keyword evidence="1" id="KW-0812">Transmembrane</keyword>
<dbReference type="Pfam" id="PF11755">
    <property type="entry name" value="DUF3311"/>
    <property type="match status" value="1"/>
</dbReference>
<feature type="transmembrane region" description="Helical" evidence="1">
    <location>
        <begin position="75"/>
        <end position="94"/>
    </location>
</feature>
<evidence type="ECO:0008006" key="4">
    <source>
        <dbReference type="Google" id="ProtNLM"/>
    </source>
</evidence>
<evidence type="ECO:0000313" key="3">
    <source>
        <dbReference type="Proteomes" id="UP000637423"/>
    </source>
</evidence>
<sequence>MRGVNSGAIDNECNAASATFKANPSGTAHLGALQRCAASKDGQSLRRDTPRTASQMDSFALPPIDEMSSKYLGDFVMWLLLALPFIGLLWIPFYNQELPTLFGFPFFYWYQFAWVPLTALIIWIVYRDGLKKGVE</sequence>
<name>A0A916UWK3_9BURK</name>
<proteinExistence type="predicted"/>
<keyword evidence="1" id="KW-0472">Membrane</keyword>
<evidence type="ECO:0000313" key="2">
    <source>
        <dbReference type="EMBL" id="GGC90271.1"/>
    </source>
</evidence>
<reference evidence="2" key="2">
    <citation type="submission" date="2020-09" db="EMBL/GenBank/DDBJ databases">
        <authorList>
            <person name="Sun Q."/>
            <person name="Zhou Y."/>
        </authorList>
    </citation>
    <scope>NUCLEOTIDE SEQUENCE</scope>
    <source>
        <strain evidence="2">CGMCC 1.10998</strain>
    </source>
</reference>
<dbReference type="EMBL" id="BMED01000005">
    <property type="protein sequence ID" value="GGC90271.1"/>
    <property type="molecule type" value="Genomic_DNA"/>
</dbReference>
<gene>
    <name evidence="2" type="ORF">GCM10011396_41840</name>
</gene>
<evidence type="ECO:0000256" key="1">
    <source>
        <dbReference type="SAM" id="Phobius"/>
    </source>
</evidence>
<dbReference type="AlphaFoldDB" id="A0A916UWK3"/>
<organism evidence="2 3">
    <name type="scientific">Undibacterium terreum</name>
    <dbReference type="NCBI Taxonomy" id="1224302"/>
    <lineage>
        <taxon>Bacteria</taxon>
        <taxon>Pseudomonadati</taxon>
        <taxon>Pseudomonadota</taxon>
        <taxon>Betaproteobacteria</taxon>
        <taxon>Burkholderiales</taxon>
        <taxon>Oxalobacteraceae</taxon>
        <taxon>Undibacterium</taxon>
    </lineage>
</organism>
<accession>A0A916UWK3</accession>
<keyword evidence="1" id="KW-1133">Transmembrane helix</keyword>
<dbReference type="InterPro" id="IPR021741">
    <property type="entry name" value="DUF3311"/>
</dbReference>
<reference evidence="2" key="1">
    <citation type="journal article" date="2014" name="Int. J. Syst. Evol. Microbiol.">
        <title>Complete genome sequence of Corynebacterium casei LMG S-19264T (=DSM 44701T), isolated from a smear-ripened cheese.</title>
        <authorList>
            <consortium name="US DOE Joint Genome Institute (JGI-PGF)"/>
            <person name="Walter F."/>
            <person name="Albersmeier A."/>
            <person name="Kalinowski J."/>
            <person name="Ruckert C."/>
        </authorList>
    </citation>
    <scope>NUCLEOTIDE SEQUENCE</scope>
    <source>
        <strain evidence="2">CGMCC 1.10998</strain>
    </source>
</reference>
<feature type="transmembrane region" description="Helical" evidence="1">
    <location>
        <begin position="106"/>
        <end position="126"/>
    </location>
</feature>
<dbReference type="Proteomes" id="UP000637423">
    <property type="component" value="Unassembled WGS sequence"/>
</dbReference>